<gene>
    <name evidence="4" type="ORF">Pmar_PMAR018570</name>
</gene>
<feature type="compositionally biased region" description="Basic and acidic residues" evidence="2">
    <location>
        <begin position="351"/>
        <end position="360"/>
    </location>
</feature>
<name>C5L067_PERM5</name>
<dbReference type="InParanoid" id="C5L067"/>
<feature type="domain" description="Kinesin motor" evidence="3">
    <location>
        <begin position="1"/>
        <end position="321"/>
    </location>
</feature>
<dbReference type="GO" id="GO:0016887">
    <property type="term" value="F:ATP hydrolysis activity"/>
    <property type="evidence" value="ECO:0007669"/>
    <property type="project" value="TreeGrafter"/>
</dbReference>
<dbReference type="GO" id="GO:0003777">
    <property type="term" value="F:microtubule motor activity"/>
    <property type="evidence" value="ECO:0007669"/>
    <property type="project" value="InterPro"/>
</dbReference>
<keyword evidence="1" id="KW-0547">Nucleotide-binding</keyword>
<dbReference type="PROSITE" id="PS50067">
    <property type="entry name" value="KINESIN_MOTOR_2"/>
    <property type="match status" value="1"/>
</dbReference>
<sequence length="450" mass="49059">MTQPEDTENSAGYGRPCKAVSFCLLHPDCKGRILPSASGKSVLIDNAALGGEAIFDSVIKGDKSQDELFEIICKPFLRDLLTEKRGSNNKGFLVLAAGPSGAGKTFCVTGGATKFSDRGLIPRTLTHLFDHKPNSMKVEISFYEIYKEEVVDLLSPRAKISHSEDLTRMLVDNESGAYQALFTGDSNRHFEKMPQNAEASRGHGIFEILINGQDKITFVDLAVYVPNCRTSTSRLNKKSQDALKNVIQSLAQEGKRRSGHARESQSPAFRQSMLTLVLKPYLQSVQYGVIGSVLITCLGPGGSAASRAWSEGARADNQQWTRFAESWWKAFQRRKPVSASKTVSRRSPLRAQEKEGHDSMDVSTDDIDWSEEPTLPAVPPIQLAAAARHIGTMIAGTVSSTAAPWNSTSNKPPAHPMPTRQESHLEEARAASDQVGVKLSFTVLEGGELG</sequence>
<dbReference type="GO" id="GO:0005871">
    <property type="term" value="C:kinesin complex"/>
    <property type="evidence" value="ECO:0007669"/>
    <property type="project" value="TreeGrafter"/>
</dbReference>
<feature type="region of interest" description="Disordered" evidence="2">
    <location>
        <begin position="401"/>
        <end position="422"/>
    </location>
</feature>
<dbReference type="PANTHER" id="PTHR24115">
    <property type="entry name" value="KINESIN-RELATED"/>
    <property type="match status" value="1"/>
</dbReference>
<accession>C5L067</accession>
<reference evidence="4 5" key="1">
    <citation type="submission" date="2008-07" db="EMBL/GenBank/DDBJ databases">
        <authorList>
            <person name="El-Sayed N."/>
            <person name="Caler E."/>
            <person name="Inman J."/>
            <person name="Amedeo P."/>
            <person name="Hass B."/>
            <person name="Wortman J."/>
        </authorList>
    </citation>
    <scope>NUCLEOTIDE SEQUENCE [LARGE SCALE GENOMIC DNA]</scope>
    <source>
        <strain evidence="5">ATCC 50983 / TXsc</strain>
    </source>
</reference>
<protein>
    <recommendedName>
        <fullName evidence="3">Kinesin motor domain-containing protein</fullName>
    </recommendedName>
</protein>
<feature type="binding site" evidence="1">
    <location>
        <begin position="98"/>
        <end position="105"/>
    </location>
    <ligand>
        <name>ATP</name>
        <dbReference type="ChEBI" id="CHEBI:30616"/>
    </ligand>
</feature>
<comment type="similarity">
    <text evidence="1">Belongs to the TRAFAC class myosin-kinesin ATPase superfamily. Kinesin family.</text>
</comment>
<dbReference type="GO" id="GO:0005874">
    <property type="term" value="C:microtubule"/>
    <property type="evidence" value="ECO:0007669"/>
    <property type="project" value="TreeGrafter"/>
</dbReference>
<dbReference type="Proteomes" id="UP000007800">
    <property type="component" value="Unassembled WGS sequence"/>
</dbReference>
<evidence type="ECO:0000256" key="1">
    <source>
        <dbReference type="PROSITE-ProRule" id="PRU00283"/>
    </source>
</evidence>
<dbReference type="PRINTS" id="PR00380">
    <property type="entry name" value="KINESINHEAVY"/>
</dbReference>
<dbReference type="SUPFAM" id="SSF52540">
    <property type="entry name" value="P-loop containing nucleoside triphosphate hydrolases"/>
    <property type="match status" value="1"/>
</dbReference>
<dbReference type="GO" id="GO:0007018">
    <property type="term" value="P:microtubule-based movement"/>
    <property type="evidence" value="ECO:0007669"/>
    <property type="project" value="InterPro"/>
</dbReference>
<evidence type="ECO:0000313" key="5">
    <source>
        <dbReference type="Proteomes" id="UP000007800"/>
    </source>
</evidence>
<dbReference type="AlphaFoldDB" id="C5L067"/>
<dbReference type="GO" id="GO:0005524">
    <property type="term" value="F:ATP binding"/>
    <property type="evidence" value="ECO:0007669"/>
    <property type="project" value="UniProtKB-UniRule"/>
</dbReference>
<dbReference type="InterPro" id="IPR027640">
    <property type="entry name" value="Kinesin-like_fam"/>
</dbReference>
<feature type="region of interest" description="Disordered" evidence="2">
    <location>
        <begin position="338"/>
        <end position="363"/>
    </location>
</feature>
<dbReference type="PANTHER" id="PTHR24115:SF1004">
    <property type="entry name" value="KINESIN-LIKE PROTEIN KIF15"/>
    <property type="match status" value="1"/>
</dbReference>
<evidence type="ECO:0000313" key="4">
    <source>
        <dbReference type="EMBL" id="EER09925.1"/>
    </source>
</evidence>
<feature type="compositionally biased region" description="Polar residues" evidence="2">
    <location>
        <begin position="401"/>
        <end position="411"/>
    </location>
</feature>
<dbReference type="InterPro" id="IPR001752">
    <property type="entry name" value="Kinesin_motor_dom"/>
</dbReference>
<dbReference type="RefSeq" id="XP_002778130.1">
    <property type="nucleotide sequence ID" value="XM_002778084.1"/>
</dbReference>
<keyword evidence="1" id="KW-0505">Motor protein</keyword>
<dbReference type="OrthoDB" id="448453at2759"/>
<dbReference type="SMART" id="SM00129">
    <property type="entry name" value="KISc"/>
    <property type="match status" value="1"/>
</dbReference>
<organism evidence="5">
    <name type="scientific">Perkinsus marinus (strain ATCC 50983 / TXsc)</name>
    <dbReference type="NCBI Taxonomy" id="423536"/>
    <lineage>
        <taxon>Eukaryota</taxon>
        <taxon>Sar</taxon>
        <taxon>Alveolata</taxon>
        <taxon>Perkinsozoa</taxon>
        <taxon>Perkinsea</taxon>
        <taxon>Perkinsida</taxon>
        <taxon>Perkinsidae</taxon>
        <taxon>Perkinsus</taxon>
    </lineage>
</organism>
<dbReference type="Pfam" id="PF00225">
    <property type="entry name" value="Kinesin"/>
    <property type="match status" value="1"/>
</dbReference>
<dbReference type="GeneID" id="9038183"/>
<dbReference type="InterPro" id="IPR036961">
    <property type="entry name" value="Kinesin_motor_dom_sf"/>
</dbReference>
<dbReference type="InterPro" id="IPR027417">
    <property type="entry name" value="P-loop_NTPase"/>
</dbReference>
<keyword evidence="1" id="KW-0067">ATP-binding</keyword>
<evidence type="ECO:0000256" key="2">
    <source>
        <dbReference type="SAM" id="MobiDB-lite"/>
    </source>
</evidence>
<dbReference type="GO" id="GO:0008017">
    <property type="term" value="F:microtubule binding"/>
    <property type="evidence" value="ECO:0007669"/>
    <property type="project" value="InterPro"/>
</dbReference>
<evidence type="ECO:0000259" key="3">
    <source>
        <dbReference type="PROSITE" id="PS50067"/>
    </source>
</evidence>
<proteinExistence type="inferred from homology"/>
<keyword evidence="5" id="KW-1185">Reference proteome</keyword>
<dbReference type="EMBL" id="GG677981">
    <property type="protein sequence ID" value="EER09925.1"/>
    <property type="molecule type" value="Genomic_DNA"/>
</dbReference>
<dbReference type="Gene3D" id="3.40.850.10">
    <property type="entry name" value="Kinesin motor domain"/>
    <property type="match status" value="1"/>
</dbReference>